<reference evidence="13 14" key="1">
    <citation type="journal article" date="2017" name="Nat. Commun.">
        <title>In situ click chemistry generation of cyclooxygenase-2 inhibitors.</title>
        <authorList>
            <person name="Bhardwaj A."/>
            <person name="Kaur J."/>
            <person name="Wuest M."/>
            <person name="Wuest F."/>
        </authorList>
    </citation>
    <scope>NUCLEOTIDE SEQUENCE [LARGE SCALE GENOMIC DNA]</scope>
    <source>
        <strain evidence="13">S2_012_000_R3_94</strain>
    </source>
</reference>
<feature type="region of interest" description="Disordered" evidence="9">
    <location>
        <begin position="1"/>
        <end position="30"/>
    </location>
</feature>
<evidence type="ECO:0000256" key="2">
    <source>
        <dbReference type="ARBA" id="ARBA00008873"/>
    </source>
</evidence>
<evidence type="ECO:0000256" key="9">
    <source>
        <dbReference type="SAM" id="MobiDB-lite"/>
    </source>
</evidence>
<protein>
    <submittedName>
        <fullName evidence="13">Cation transporter</fullName>
    </submittedName>
</protein>
<dbReference type="EMBL" id="VAFL01000005">
    <property type="protein sequence ID" value="TKW67025.1"/>
    <property type="molecule type" value="Genomic_DNA"/>
</dbReference>
<dbReference type="GO" id="GO:0005886">
    <property type="term" value="C:plasma membrane"/>
    <property type="evidence" value="ECO:0007669"/>
    <property type="project" value="TreeGrafter"/>
</dbReference>
<organism evidence="13 14">
    <name type="scientific">Paracoccus denitrificans</name>
    <dbReference type="NCBI Taxonomy" id="266"/>
    <lineage>
        <taxon>Bacteria</taxon>
        <taxon>Pseudomonadati</taxon>
        <taxon>Pseudomonadota</taxon>
        <taxon>Alphaproteobacteria</taxon>
        <taxon>Rhodobacterales</taxon>
        <taxon>Paracoccaceae</taxon>
        <taxon>Paracoccus</taxon>
    </lineage>
</organism>
<evidence type="ECO:0000256" key="6">
    <source>
        <dbReference type="ARBA" id="ARBA00022989"/>
    </source>
</evidence>
<keyword evidence="6 10" id="KW-1133">Transmembrane helix</keyword>
<dbReference type="Pfam" id="PF16916">
    <property type="entry name" value="ZT_dimer"/>
    <property type="match status" value="1"/>
</dbReference>
<keyword evidence="5" id="KW-0862">Zinc</keyword>
<dbReference type="GO" id="GO:0005385">
    <property type="term" value="F:zinc ion transmembrane transporter activity"/>
    <property type="evidence" value="ECO:0007669"/>
    <property type="project" value="TreeGrafter"/>
</dbReference>
<keyword evidence="5" id="KW-0864">Zinc transport</keyword>
<comment type="similarity">
    <text evidence="2">Belongs to the cation diffusion facilitator (CDF) transporter (TC 2.A.4) family. SLC30A subfamily.</text>
</comment>
<feature type="transmembrane region" description="Helical" evidence="10">
    <location>
        <begin position="38"/>
        <end position="59"/>
    </location>
</feature>
<proteinExistence type="inferred from homology"/>
<dbReference type="Gene3D" id="1.20.1510.10">
    <property type="entry name" value="Cation efflux protein transmembrane domain"/>
    <property type="match status" value="1"/>
</dbReference>
<evidence type="ECO:0000256" key="10">
    <source>
        <dbReference type="SAM" id="Phobius"/>
    </source>
</evidence>
<dbReference type="PANTHER" id="PTHR11562">
    <property type="entry name" value="CATION EFFLUX PROTEIN/ ZINC TRANSPORTER"/>
    <property type="match status" value="1"/>
</dbReference>
<evidence type="ECO:0000256" key="8">
    <source>
        <dbReference type="ARBA" id="ARBA00023136"/>
    </source>
</evidence>
<evidence type="ECO:0000259" key="11">
    <source>
        <dbReference type="Pfam" id="PF01545"/>
    </source>
</evidence>
<keyword evidence="4 10" id="KW-0812">Transmembrane</keyword>
<keyword evidence="3" id="KW-0813">Transport</keyword>
<evidence type="ECO:0000259" key="12">
    <source>
        <dbReference type="Pfam" id="PF16916"/>
    </source>
</evidence>
<keyword evidence="8 10" id="KW-0472">Membrane</keyword>
<evidence type="ECO:0000256" key="1">
    <source>
        <dbReference type="ARBA" id="ARBA00004141"/>
    </source>
</evidence>
<feature type="transmembrane region" description="Helical" evidence="10">
    <location>
        <begin position="106"/>
        <end position="125"/>
    </location>
</feature>
<sequence length="321" mass="33825">MAHDHDHDHGTGGDHAGHDHGHGHGGHGHHHGLDSDRAILWAVIVNLGLTAAQIIGGYWADSVALIADGVHNLSDAMALVLAYGARRLAQRGASPEMSFGWQRSEIIAAFINYASLVVISLWLGYEAVMRLADPPAVAGGIVMALAGLAVVIDLGTAALVWRSAKDSLNLRAALLHNLTDAGVSVAVIVGGALVWAFGWNRVDPILTILISIVILIHVAGDIRPVLRILMLGAPPGTDAGEVKAAMEALPGVTEAHHLHLWQIDEKRSSAEMHLVIAEKVDFAEVIASAKQVLATRFSINHATIEVERADSGCAAPSDTAH</sequence>
<feature type="transmembrane region" description="Helical" evidence="10">
    <location>
        <begin position="173"/>
        <end position="198"/>
    </location>
</feature>
<feature type="compositionally biased region" description="Basic and acidic residues" evidence="9">
    <location>
        <begin position="1"/>
        <end position="22"/>
    </location>
</feature>
<dbReference type="InterPro" id="IPR036837">
    <property type="entry name" value="Cation_efflux_CTD_sf"/>
</dbReference>
<keyword evidence="7" id="KW-0406">Ion transport</keyword>
<dbReference type="Pfam" id="PF01545">
    <property type="entry name" value="Cation_efflux"/>
    <property type="match status" value="1"/>
</dbReference>
<dbReference type="NCBIfam" id="TIGR01297">
    <property type="entry name" value="CDF"/>
    <property type="match status" value="1"/>
</dbReference>
<evidence type="ECO:0000256" key="5">
    <source>
        <dbReference type="ARBA" id="ARBA00022906"/>
    </source>
</evidence>
<dbReference type="PANTHER" id="PTHR11562:SF17">
    <property type="entry name" value="RE54080P-RELATED"/>
    <property type="match status" value="1"/>
</dbReference>
<name>A0A533I886_PARDE</name>
<evidence type="ECO:0000256" key="3">
    <source>
        <dbReference type="ARBA" id="ARBA00022448"/>
    </source>
</evidence>
<feature type="domain" description="Cation efflux protein transmembrane" evidence="11">
    <location>
        <begin position="40"/>
        <end position="230"/>
    </location>
</feature>
<evidence type="ECO:0000313" key="13">
    <source>
        <dbReference type="EMBL" id="TKW67025.1"/>
    </source>
</evidence>
<feature type="transmembrane region" description="Helical" evidence="10">
    <location>
        <begin position="137"/>
        <end position="161"/>
    </location>
</feature>
<evidence type="ECO:0000313" key="14">
    <source>
        <dbReference type="Proteomes" id="UP000315344"/>
    </source>
</evidence>
<comment type="caution">
    <text evidence="13">The sequence shown here is derived from an EMBL/GenBank/DDBJ whole genome shotgun (WGS) entry which is preliminary data.</text>
</comment>
<dbReference type="InterPro" id="IPR050681">
    <property type="entry name" value="CDF/SLC30A"/>
</dbReference>
<dbReference type="InterPro" id="IPR002524">
    <property type="entry name" value="Cation_efflux"/>
</dbReference>
<dbReference type="SUPFAM" id="SSF161111">
    <property type="entry name" value="Cation efflux protein transmembrane domain-like"/>
    <property type="match status" value="1"/>
</dbReference>
<dbReference type="InterPro" id="IPR027470">
    <property type="entry name" value="Cation_efflux_CTD"/>
</dbReference>
<dbReference type="AlphaFoldDB" id="A0A533I886"/>
<dbReference type="InterPro" id="IPR058533">
    <property type="entry name" value="Cation_efflux_TM"/>
</dbReference>
<accession>A0A533I886</accession>
<dbReference type="InterPro" id="IPR027469">
    <property type="entry name" value="Cation_efflux_TMD_sf"/>
</dbReference>
<gene>
    <name evidence="13" type="ORF">DI616_08105</name>
</gene>
<comment type="subcellular location">
    <subcellularLocation>
        <location evidence="1">Membrane</location>
        <topology evidence="1">Multi-pass membrane protein</topology>
    </subcellularLocation>
</comment>
<dbReference type="SUPFAM" id="SSF160240">
    <property type="entry name" value="Cation efflux protein cytoplasmic domain-like"/>
    <property type="match status" value="1"/>
</dbReference>
<evidence type="ECO:0000256" key="4">
    <source>
        <dbReference type="ARBA" id="ARBA00022692"/>
    </source>
</evidence>
<feature type="domain" description="Cation efflux protein cytoplasmic" evidence="12">
    <location>
        <begin position="234"/>
        <end position="308"/>
    </location>
</feature>
<dbReference type="Proteomes" id="UP000315344">
    <property type="component" value="Unassembled WGS sequence"/>
</dbReference>
<feature type="transmembrane region" description="Helical" evidence="10">
    <location>
        <begin position="204"/>
        <end position="222"/>
    </location>
</feature>
<evidence type="ECO:0000256" key="7">
    <source>
        <dbReference type="ARBA" id="ARBA00023065"/>
    </source>
</evidence>